<feature type="active site" evidence="3">
    <location>
        <position position="180"/>
    </location>
</feature>
<dbReference type="SUPFAM" id="SSF53474">
    <property type="entry name" value="alpha/beta-Hydrolases"/>
    <property type="match status" value="1"/>
</dbReference>
<dbReference type="Gene3D" id="3.40.50.1820">
    <property type="entry name" value="alpha/beta hydrolase"/>
    <property type="match status" value="1"/>
</dbReference>
<comment type="similarity">
    <text evidence="1">Belongs to the 'GDXG' lipolytic enzyme family.</text>
</comment>
<sequence length="341" mass="35897">MPAPLPLRTRVFAVIERLVNTPIDEASREEIPVRRTKRAALLASPVGRLVAGTPHPDAQVTDRLIETEPVALDGLTPEADPVTLRLRIYTPPSPGPEPLPVVVLYHGGGWVLGDPEQDEWLATHLAVLTPCVVVSVAYRLAPEYPYPAAVLDAWAGFRWVSEHADELGIDASAVVVAGDSAGGNLAAVVAALAVEEGGPRPAGQVLVYPAVEMEAVLPSEIEFAEAPVLTSRGMRAFVRLYLDGADPYAPTAAPLHGSLAGAEVPSLIQIAGHDPLRDNGSAYAEALEGKGGDVTLTDYSDAVHGFLSLPGVSPPAARARDEIVAFVQHVTRSSDEPAEEA</sequence>
<dbReference type="InterPro" id="IPR033140">
    <property type="entry name" value="Lipase_GDXG_put_SER_AS"/>
</dbReference>
<dbReference type="InterPro" id="IPR013094">
    <property type="entry name" value="AB_hydrolase_3"/>
</dbReference>
<evidence type="ECO:0000259" key="4">
    <source>
        <dbReference type="Pfam" id="PF07859"/>
    </source>
</evidence>
<dbReference type="AlphaFoldDB" id="A0A5C4MEM8"/>
<proteinExistence type="inferred from homology"/>
<dbReference type="PANTHER" id="PTHR48081:SF8">
    <property type="entry name" value="ALPHA_BETA HYDROLASE FOLD-3 DOMAIN-CONTAINING PROTEIN-RELATED"/>
    <property type="match status" value="1"/>
</dbReference>
<evidence type="ECO:0000256" key="3">
    <source>
        <dbReference type="PROSITE-ProRule" id="PRU10038"/>
    </source>
</evidence>
<evidence type="ECO:0000256" key="1">
    <source>
        <dbReference type="ARBA" id="ARBA00010515"/>
    </source>
</evidence>
<dbReference type="OrthoDB" id="3181909at2"/>
<dbReference type="RefSeq" id="WP_139106595.1">
    <property type="nucleotide sequence ID" value="NZ_VDFR01000103.1"/>
</dbReference>
<feature type="domain" description="Alpha/beta hydrolase fold-3" evidence="4">
    <location>
        <begin position="102"/>
        <end position="307"/>
    </location>
</feature>
<organism evidence="6 7">
    <name type="scientific">Mumia zhuanghuii</name>
    <dbReference type="NCBI Taxonomy" id="2585211"/>
    <lineage>
        <taxon>Bacteria</taxon>
        <taxon>Bacillati</taxon>
        <taxon>Actinomycetota</taxon>
        <taxon>Actinomycetes</taxon>
        <taxon>Propionibacteriales</taxon>
        <taxon>Nocardioidaceae</taxon>
        <taxon>Mumia</taxon>
    </lineage>
</organism>
<dbReference type="Pfam" id="PF07859">
    <property type="entry name" value="Abhydrolase_3"/>
    <property type="match status" value="1"/>
</dbReference>
<dbReference type="InterPro" id="IPR029058">
    <property type="entry name" value="AB_hydrolase_fold"/>
</dbReference>
<name>A0A5C4MEM8_9ACTN</name>
<dbReference type="PANTHER" id="PTHR48081">
    <property type="entry name" value="AB HYDROLASE SUPERFAMILY PROTEIN C4A8.06C"/>
    <property type="match status" value="1"/>
</dbReference>
<evidence type="ECO:0000256" key="2">
    <source>
        <dbReference type="ARBA" id="ARBA00022801"/>
    </source>
</evidence>
<protein>
    <submittedName>
        <fullName evidence="6">Alpha/beta hydrolase</fullName>
    </submittedName>
</protein>
<dbReference type="GO" id="GO:0016787">
    <property type="term" value="F:hydrolase activity"/>
    <property type="evidence" value="ECO:0007669"/>
    <property type="project" value="UniProtKB-KW"/>
</dbReference>
<dbReference type="Proteomes" id="UP000306740">
    <property type="component" value="Unassembled WGS sequence"/>
</dbReference>
<keyword evidence="2 6" id="KW-0378">Hydrolase</keyword>
<dbReference type="EMBL" id="VDFR01000103">
    <property type="protein sequence ID" value="TNC41769.1"/>
    <property type="molecule type" value="Genomic_DNA"/>
</dbReference>
<comment type="caution">
    <text evidence="6">The sequence shown here is derived from an EMBL/GenBank/DDBJ whole genome shotgun (WGS) entry which is preliminary data.</text>
</comment>
<evidence type="ECO:0000313" key="7">
    <source>
        <dbReference type="Proteomes" id="UP000306740"/>
    </source>
</evidence>
<evidence type="ECO:0000313" key="6">
    <source>
        <dbReference type="EMBL" id="TNC41769.1"/>
    </source>
</evidence>
<accession>A0A5C4MEM8</accession>
<dbReference type="InterPro" id="IPR050300">
    <property type="entry name" value="GDXG_lipolytic_enzyme"/>
</dbReference>
<dbReference type="EMBL" id="VDFR01000112">
    <property type="protein sequence ID" value="TNC39870.1"/>
    <property type="molecule type" value="Genomic_DNA"/>
</dbReference>
<gene>
    <name evidence="6" type="ORF">FHE65_21970</name>
    <name evidence="5" type="ORF">FHE65_23605</name>
</gene>
<evidence type="ECO:0000313" key="5">
    <source>
        <dbReference type="EMBL" id="TNC39870.1"/>
    </source>
</evidence>
<dbReference type="PROSITE" id="PS01174">
    <property type="entry name" value="LIPASE_GDXG_SER"/>
    <property type="match status" value="1"/>
</dbReference>
<reference evidence="6 7" key="1">
    <citation type="submission" date="2019-05" db="EMBL/GenBank/DDBJ databases">
        <title>Mumia sp. nov., isolated from the intestinal contents of plateau pika (Ochotona curzoniae) in the Qinghai-Tibet plateau of China.</title>
        <authorList>
            <person name="Tian Z."/>
        </authorList>
    </citation>
    <scope>NUCLEOTIDE SEQUENCE [LARGE SCALE GENOMIC DNA]</scope>
    <source>
        <strain evidence="7">527</strain>
        <strain evidence="6">Z527</strain>
    </source>
</reference>